<gene>
    <name evidence="3" type="ORF">AKJ29_16375</name>
</gene>
<dbReference type="RefSeq" id="WP_055188240.1">
    <property type="nucleotide sequence ID" value="NZ_CP080782.1"/>
</dbReference>
<dbReference type="Proteomes" id="UP000050471">
    <property type="component" value="Unassembled WGS sequence"/>
</dbReference>
<dbReference type="OrthoDB" id="9812968at2"/>
<dbReference type="InterPro" id="IPR003509">
    <property type="entry name" value="UPF0102_YraN-like"/>
</dbReference>
<comment type="caution">
    <text evidence="3">The sequence shown here is derived from an EMBL/GenBank/DDBJ whole genome shotgun (WGS) entry which is preliminary data.</text>
</comment>
<evidence type="ECO:0000313" key="3">
    <source>
        <dbReference type="EMBL" id="KPN64214.1"/>
    </source>
</evidence>
<evidence type="ECO:0000313" key="4">
    <source>
        <dbReference type="Proteomes" id="UP000050471"/>
    </source>
</evidence>
<dbReference type="SUPFAM" id="SSF52980">
    <property type="entry name" value="Restriction endonuclease-like"/>
    <property type="match status" value="1"/>
</dbReference>
<proteinExistence type="inferred from homology"/>
<accession>A0A0P7KK50</accession>
<evidence type="ECO:0000256" key="2">
    <source>
        <dbReference type="HAMAP-Rule" id="MF_00048"/>
    </source>
</evidence>
<dbReference type="GO" id="GO:0003676">
    <property type="term" value="F:nucleic acid binding"/>
    <property type="evidence" value="ECO:0007669"/>
    <property type="project" value="InterPro"/>
</dbReference>
<dbReference type="EMBL" id="LKBA01000004">
    <property type="protein sequence ID" value="KPN64214.1"/>
    <property type="molecule type" value="Genomic_DNA"/>
</dbReference>
<name>A0A0P7KK50_9RHOB</name>
<dbReference type="PANTHER" id="PTHR34039">
    <property type="entry name" value="UPF0102 PROTEIN YRAN"/>
    <property type="match status" value="1"/>
</dbReference>
<dbReference type="InterPro" id="IPR011335">
    <property type="entry name" value="Restrct_endonuc-II-like"/>
</dbReference>
<organism evidence="3 4">
    <name type="scientific">Aliiroseovarius crassostreae</name>
    <dbReference type="NCBI Taxonomy" id="154981"/>
    <lineage>
        <taxon>Bacteria</taxon>
        <taxon>Pseudomonadati</taxon>
        <taxon>Pseudomonadota</taxon>
        <taxon>Alphaproteobacteria</taxon>
        <taxon>Rhodobacterales</taxon>
        <taxon>Paracoccaceae</taxon>
        <taxon>Aliiroseovarius</taxon>
    </lineage>
</organism>
<evidence type="ECO:0000256" key="1">
    <source>
        <dbReference type="ARBA" id="ARBA00006738"/>
    </source>
</evidence>
<sequence>MSGKTSYLAGIAAENAVSVDYAQKGHDIAARRWRGKGGEIDLVAKDGDGFIFIEVKKARDFARAAERLTKRQLFRIYNAASEFVAQQPKGMLTPIRIDVALVNQFGERKIIENVSAY</sequence>
<dbReference type="STRING" id="154981.AKJ29_16375"/>
<protein>
    <recommendedName>
        <fullName evidence="2">UPF0102 protein AKJ29_16375</fullName>
    </recommendedName>
</protein>
<dbReference type="PANTHER" id="PTHR34039:SF1">
    <property type="entry name" value="UPF0102 PROTEIN YRAN"/>
    <property type="match status" value="1"/>
</dbReference>
<comment type="similarity">
    <text evidence="1 2">Belongs to the UPF0102 family.</text>
</comment>
<dbReference type="Pfam" id="PF02021">
    <property type="entry name" value="UPF0102"/>
    <property type="match status" value="1"/>
</dbReference>
<reference evidence="3 4" key="1">
    <citation type="submission" date="2015-09" db="EMBL/GenBank/DDBJ databases">
        <title>Draft genome sequence of Aliiroseovarius crassostreae CV919-312TSm, the causative agent of Roseovarius Oyster Disease (formerly Juvenile Oyster Disease).</title>
        <authorList>
            <person name="Kessner L."/>
            <person name="Spinard E."/>
            <person name="Nelson D."/>
        </authorList>
    </citation>
    <scope>NUCLEOTIDE SEQUENCE [LARGE SCALE GENOMIC DNA]</scope>
    <source>
        <strain evidence="3 4">CV919-312</strain>
    </source>
</reference>
<dbReference type="HAMAP" id="MF_00048">
    <property type="entry name" value="UPF0102"/>
    <property type="match status" value="1"/>
</dbReference>
<dbReference type="InterPro" id="IPR011856">
    <property type="entry name" value="tRNA_endonuc-like_dom_sf"/>
</dbReference>
<dbReference type="AlphaFoldDB" id="A0A0P7KK50"/>
<keyword evidence="4" id="KW-1185">Reference proteome</keyword>
<dbReference type="Gene3D" id="3.40.1350.10">
    <property type="match status" value="1"/>
</dbReference>